<dbReference type="InterPro" id="IPR029479">
    <property type="entry name" value="Nitroreductase"/>
</dbReference>
<name>A0ABS5N7B5_TSUPA</name>
<keyword evidence="2" id="KW-0560">Oxidoreductase</keyword>
<evidence type="ECO:0000259" key="3">
    <source>
        <dbReference type="Pfam" id="PF00881"/>
    </source>
</evidence>
<dbReference type="EMBL" id="JAGXOE010000003">
    <property type="protein sequence ID" value="MBS4100151.1"/>
    <property type="molecule type" value="Genomic_DNA"/>
</dbReference>
<reference evidence="4 5" key="1">
    <citation type="submission" date="2021-04" db="EMBL/GenBank/DDBJ databases">
        <title>Whole genome sequence analysis of a thiophenic sulfur metabolizing bacteria.</title>
        <authorList>
            <person name="Akhtar N."/>
            <person name="Akram J."/>
            <person name="Aslam A."/>
        </authorList>
    </citation>
    <scope>NUCLEOTIDE SEQUENCE [LARGE SCALE GENOMIC DNA]</scope>
    <source>
        <strain evidence="4 5">3OW</strain>
    </source>
</reference>
<dbReference type="InterPro" id="IPR000415">
    <property type="entry name" value="Nitroreductase-like"/>
</dbReference>
<protein>
    <submittedName>
        <fullName evidence="4">Nitroreductase family protein</fullName>
    </submittedName>
</protein>
<dbReference type="SUPFAM" id="SSF55469">
    <property type="entry name" value="FMN-dependent nitroreductase-like"/>
    <property type="match status" value="1"/>
</dbReference>
<evidence type="ECO:0000256" key="2">
    <source>
        <dbReference type="ARBA" id="ARBA00023002"/>
    </source>
</evidence>
<sequence>MDAVSTCEIPAVPEIHPAVLRRHSPMVFDHGVEISDAMLDTILDAGRLAPSAGNSQPWAFIAGRRDDAVHARIVRHLAGSSARWAPDASAIVVNLARVLVADTDWEYSEFSRYDLGQAVAHMTLQALSIGIDAHQFRAFDREAVAAEFAVPREWEVTSMTAFGVAAHAAGAVAGVARERRSRDDVTWARARGDVPR</sequence>
<dbReference type="Gene3D" id="3.40.109.10">
    <property type="entry name" value="NADH Oxidase"/>
    <property type="match status" value="1"/>
</dbReference>
<evidence type="ECO:0000313" key="4">
    <source>
        <dbReference type="EMBL" id="MBS4100151.1"/>
    </source>
</evidence>
<keyword evidence="5" id="KW-1185">Reference proteome</keyword>
<feature type="domain" description="Nitroreductase" evidence="3">
    <location>
        <begin position="21"/>
        <end position="163"/>
    </location>
</feature>
<gene>
    <name evidence="4" type="ORF">KFZ73_02755</name>
</gene>
<evidence type="ECO:0000256" key="1">
    <source>
        <dbReference type="ARBA" id="ARBA00007118"/>
    </source>
</evidence>
<accession>A0ABS5N7B5</accession>
<comment type="caution">
    <text evidence="4">The sequence shown here is derived from an EMBL/GenBank/DDBJ whole genome shotgun (WGS) entry which is preliminary data.</text>
</comment>
<dbReference type="RefSeq" id="WP_212552853.1">
    <property type="nucleotide sequence ID" value="NZ_JAGXOE010000003.1"/>
</dbReference>
<dbReference type="PANTHER" id="PTHR43673:SF10">
    <property type="entry name" value="NADH DEHYDROGENASE_NAD(P)H NITROREDUCTASE XCC3605-RELATED"/>
    <property type="match status" value="1"/>
</dbReference>
<dbReference type="Proteomes" id="UP000676853">
    <property type="component" value="Unassembled WGS sequence"/>
</dbReference>
<proteinExistence type="inferred from homology"/>
<comment type="similarity">
    <text evidence="1">Belongs to the nitroreductase family.</text>
</comment>
<dbReference type="PANTHER" id="PTHR43673">
    <property type="entry name" value="NAD(P)H NITROREDUCTASE YDGI-RELATED"/>
    <property type="match status" value="1"/>
</dbReference>
<dbReference type="Pfam" id="PF00881">
    <property type="entry name" value="Nitroreductase"/>
    <property type="match status" value="1"/>
</dbReference>
<evidence type="ECO:0000313" key="5">
    <source>
        <dbReference type="Proteomes" id="UP000676853"/>
    </source>
</evidence>
<organism evidence="4 5">
    <name type="scientific">Tsukamurella paurometabola</name>
    <name type="common">Corynebacterium paurometabolum</name>
    <dbReference type="NCBI Taxonomy" id="2061"/>
    <lineage>
        <taxon>Bacteria</taxon>
        <taxon>Bacillati</taxon>
        <taxon>Actinomycetota</taxon>
        <taxon>Actinomycetes</taxon>
        <taxon>Mycobacteriales</taxon>
        <taxon>Tsukamurellaceae</taxon>
        <taxon>Tsukamurella</taxon>
    </lineage>
</organism>